<evidence type="ECO:0000256" key="1">
    <source>
        <dbReference type="SAM" id="MobiDB-lite"/>
    </source>
</evidence>
<protein>
    <recommendedName>
        <fullName evidence="6">RNase H type-1 domain-containing protein</fullName>
    </recommendedName>
</protein>
<dbReference type="Gramene" id="BGIOSGA008176-TA">
    <property type="protein sequence ID" value="BGIOSGA008176-PA"/>
    <property type="gene ID" value="BGIOSGA008176"/>
</dbReference>
<dbReference type="Pfam" id="PF13456">
    <property type="entry name" value="RVT_3"/>
    <property type="match status" value="1"/>
</dbReference>
<evidence type="ECO:0000313" key="4">
    <source>
        <dbReference type="EMBL" id="EEC73134.1"/>
    </source>
</evidence>
<dbReference type="InterPro" id="IPR036397">
    <property type="entry name" value="RNaseH_sf"/>
</dbReference>
<gene>
    <name evidence="4" type="ORF">OsI_07152</name>
</gene>
<dbReference type="InterPro" id="IPR044730">
    <property type="entry name" value="RNase_H-like_dom_plant"/>
</dbReference>
<proteinExistence type="predicted"/>
<dbReference type="InterPro" id="IPR012337">
    <property type="entry name" value="RNaseH-like_sf"/>
</dbReference>
<dbReference type="InterPro" id="IPR026960">
    <property type="entry name" value="RVT-Znf"/>
</dbReference>
<dbReference type="Proteomes" id="UP000007015">
    <property type="component" value="Chromosome 2"/>
</dbReference>
<keyword evidence="5" id="KW-1185">Reference proteome</keyword>
<dbReference type="InterPro" id="IPR053151">
    <property type="entry name" value="RNase_H-like"/>
</dbReference>
<name>B8AHI8_ORYSI</name>
<feature type="domain" description="RNase H type-1" evidence="2">
    <location>
        <begin position="487"/>
        <end position="608"/>
    </location>
</feature>
<evidence type="ECO:0008006" key="6">
    <source>
        <dbReference type="Google" id="ProtNLM"/>
    </source>
</evidence>
<evidence type="ECO:0000259" key="2">
    <source>
        <dbReference type="Pfam" id="PF13456"/>
    </source>
</evidence>
<sequence>MSSDSQVHSSHSDESITSENLEEMMWEEINDPTEAQLEARLEAQLEMKLMARLVGNSNQRGGYTRSSSLRAEAMTTFQLGTGFIPKILAVVNIHGNFQAKSRTAHQSANFDAIMTQLMQIQQGCQFLDNKISTKLISIENTCIQNRRDIQAIKYRLGTTSRSRTFRKFKPAAKQEETVIDSRADCRQDLVDDSKNYDSQPNGTATSPHIIESDDNSQQNPTQVIDAYIQIIIDKQSDTPRGQGIALLETATQCQLWKINGTDKGTCNKRYRDQRSKVAASYLEHEMKAIEYGLELLKKGIIWRVGNGGSIRLWRDPWIPRNMSRRPITMKRNNRLKWVSDILKPDGSWDENLVSAIFLPVDVEEILKIKISSRQEEDFVAWFPDRLGRFSVRSAYQLAMQIARLDECSCSSDYAIKKGWNLIWSCNVPQKVKIFGWRAATNSLPTMENKKKRNFGIVGRNVRQVWLATLFMAYKLWSRPKPGWMKLNIDGSYGPQDGRGGIGAVLRESFGRVIFSACGFIGRCNGALESELIACRDGLNLALQWTLLPIAVESDCLEIIQLLNSKEKLLSAEGFIVREIRFLMTGTKEVSFAKVHRNQNRVSHFLANKGRCESMMEFWPDDNCNMISHLVCEDSFIRVNPLFPAKIN</sequence>
<dbReference type="SUPFAM" id="SSF53098">
    <property type="entry name" value="Ribonuclease H-like"/>
    <property type="match status" value="1"/>
</dbReference>
<dbReference type="PANTHER" id="PTHR47723:SF24">
    <property type="entry name" value="RNASE H TYPE-1 DOMAIN-CONTAINING PROTEIN"/>
    <property type="match status" value="1"/>
</dbReference>
<dbReference type="EMBL" id="CM000127">
    <property type="protein sequence ID" value="EEC73134.1"/>
    <property type="molecule type" value="Genomic_DNA"/>
</dbReference>
<dbReference type="Gene3D" id="3.30.420.10">
    <property type="entry name" value="Ribonuclease H-like superfamily/Ribonuclease H"/>
    <property type="match status" value="1"/>
</dbReference>
<dbReference type="GO" id="GO:0004523">
    <property type="term" value="F:RNA-DNA hybrid ribonuclease activity"/>
    <property type="evidence" value="ECO:0007669"/>
    <property type="project" value="InterPro"/>
</dbReference>
<dbReference type="HOGENOM" id="CLU_423585_0_0_1"/>
<dbReference type="PANTHER" id="PTHR47723">
    <property type="entry name" value="OS05G0353850 PROTEIN"/>
    <property type="match status" value="1"/>
</dbReference>
<reference evidence="4 5" key="1">
    <citation type="journal article" date="2005" name="PLoS Biol.">
        <title>The genomes of Oryza sativa: a history of duplications.</title>
        <authorList>
            <person name="Yu J."/>
            <person name="Wang J."/>
            <person name="Lin W."/>
            <person name="Li S."/>
            <person name="Li H."/>
            <person name="Zhou J."/>
            <person name="Ni P."/>
            <person name="Dong W."/>
            <person name="Hu S."/>
            <person name="Zeng C."/>
            <person name="Zhang J."/>
            <person name="Zhang Y."/>
            <person name="Li R."/>
            <person name="Xu Z."/>
            <person name="Li S."/>
            <person name="Li X."/>
            <person name="Zheng H."/>
            <person name="Cong L."/>
            <person name="Lin L."/>
            <person name="Yin J."/>
            <person name="Geng J."/>
            <person name="Li G."/>
            <person name="Shi J."/>
            <person name="Liu J."/>
            <person name="Lv H."/>
            <person name="Li J."/>
            <person name="Wang J."/>
            <person name="Deng Y."/>
            <person name="Ran L."/>
            <person name="Shi X."/>
            <person name="Wang X."/>
            <person name="Wu Q."/>
            <person name="Li C."/>
            <person name="Ren X."/>
            <person name="Wang J."/>
            <person name="Wang X."/>
            <person name="Li D."/>
            <person name="Liu D."/>
            <person name="Zhang X."/>
            <person name="Ji Z."/>
            <person name="Zhao W."/>
            <person name="Sun Y."/>
            <person name="Zhang Z."/>
            <person name="Bao J."/>
            <person name="Han Y."/>
            <person name="Dong L."/>
            <person name="Ji J."/>
            <person name="Chen P."/>
            <person name="Wu S."/>
            <person name="Liu J."/>
            <person name="Xiao Y."/>
            <person name="Bu D."/>
            <person name="Tan J."/>
            <person name="Yang L."/>
            <person name="Ye C."/>
            <person name="Zhang J."/>
            <person name="Xu J."/>
            <person name="Zhou Y."/>
            <person name="Yu Y."/>
            <person name="Zhang B."/>
            <person name="Zhuang S."/>
            <person name="Wei H."/>
            <person name="Liu B."/>
            <person name="Lei M."/>
            <person name="Yu H."/>
            <person name="Li Y."/>
            <person name="Xu H."/>
            <person name="Wei S."/>
            <person name="He X."/>
            <person name="Fang L."/>
            <person name="Zhang Z."/>
            <person name="Zhang Y."/>
            <person name="Huang X."/>
            <person name="Su Z."/>
            <person name="Tong W."/>
            <person name="Li J."/>
            <person name="Tong Z."/>
            <person name="Li S."/>
            <person name="Ye J."/>
            <person name="Wang L."/>
            <person name="Fang L."/>
            <person name="Lei T."/>
            <person name="Chen C."/>
            <person name="Chen H."/>
            <person name="Xu Z."/>
            <person name="Li H."/>
            <person name="Huang H."/>
            <person name="Zhang F."/>
            <person name="Xu H."/>
            <person name="Li N."/>
            <person name="Zhao C."/>
            <person name="Li S."/>
            <person name="Dong L."/>
            <person name="Huang Y."/>
            <person name="Li L."/>
            <person name="Xi Y."/>
            <person name="Qi Q."/>
            <person name="Li W."/>
            <person name="Zhang B."/>
            <person name="Hu W."/>
            <person name="Zhang Y."/>
            <person name="Tian X."/>
            <person name="Jiao Y."/>
            <person name="Liang X."/>
            <person name="Jin J."/>
            <person name="Gao L."/>
            <person name="Zheng W."/>
            <person name="Hao B."/>
            <person name="Liu S."/>
            <person name="Wang W."/>
            <person name="Yuan L."/>
            <person name="Cao M."/>
            <person name="McDermott J."/>
            <person name="Samudrala R."/>
            <person name="Wang J."/>
            <person name="Wong G.K."/>
            <person name="Yang H."/>
        </authorList>
    </citation>
    <scope>NUCLEOTIDE SEQUENCE [LARGE SCALE GENOMIC DNA]</scope>
    <source>
        <strain evidence="5">cv. 93-11</strain>
    </source>
</reference>
<feature type="compositionally biased region" description="Polar residues" evidence="1">
    <location>
        <begin position="196"/>
        <end position="206"/>
    </location>
</feature>
<dbReference type="GO" id="GO:0003676">
    <property type="term" value="F:nucleic acid binding"/>
    <property type="evidence" value="ECO:0007669"/>
    <property type="project" value="InterPro"/>
</dbReference>
<accession>B8AHI8</accession>
<dbReference type="InterPro" id="IPR002156">
    <property type="entry name" value="RNaseH_domain"/>
</dbReference>
<dbReference type="Pfam" id="PF13966">
    <property type="entry name" value="zf-RVT"/>
    <property type="match status" value="1"/>
</dbReference>
<organism evidence="4 5">
    <name type="scientific">Oryza sativa subsp. indica</name>
    <name type="common">Rice</name>
    <dbReference type="NCBI Taxonomy" id="39946"/>
    <lineage>
        <taxon>Eukaryota</taxon>
        <taxon>Viridiplantae</taxon>
        <taxon>Streptophyta</taxon>
        <taxon>Embryophyta</taxon>
        <taxon>Tracheophyta</taxon>
        <taxon>Spermatophyta</taxon>
        <taxon>Magnoliopsida</taxon>
        <taxon>Liliopsida</taxon>
        <taxon>Poales</taxon>
        <taxon>Poaceae</taxon>
        <taxon>BOP clade</taxon>
        <taxon>Oryzoideae</taxon>
        <taxon>Oryzeae</taxon>
        <taxon>Oryzinae</taxon>
        <taxon>Oryza</taxon>
        <taxon>Oryza sativa</taxon>
    </lineage>
</organism>
<feature type="domain" description="Reverse transcriptase zinc-binding" evidence="3">
    <location>
        <begin position="389"/>
        <end position="455"/>
    </location>
</feature>
<evidence type="ECO:0000259" key="3">
    <source>
        <dbReference type="Pfam" id="PF13966"/>
    </source>
</evidence>
<evidence type="ECO:0000313" key="5">
    <source>
        <dbReference type="Proteomes" id="UP000007015"/>
    </source>
</evidence>
<dbReference type="CDD" id="cd06222">
    <property type="entry name" value="RNase_H_like"/>
    <property type="match status" value="1"/>
</dbReference>
<dbReference type="STRING" id="39946.B8AHI8"/>
<dbReference type="AlphaFoldDB" id="B8AHI8"/>
<feature type="region of interest" description="Disordered" evidence="1">
    <location>
        <begin position="191"/>
        <end position="217"/>
    </location>
</feature>